<feature type="transmembrane region" description="Helical" evidence="6">
    <location>
        <begin position="120"/>
        <end position="142"/>
    </location>
</feature>
<dbReference type="PANTHER" id="PTHR30086:SF20">
    <property type="entry name" value="ARGININE EXPORTER PROTEIN ARGO-RELATED"/>
    <property type="match status" value="1"/>
</dbReference>
<evidence type="ECO:0000256" key="3">
    <source>
        <dbReference type="ARBA" id="ARBA00022692"/>
    </source>
</evidence>
<accession>A0A1G2KN00</accession>
<dbReference type="AlphaFoldDB" id="A0A1G2KN00"/>
<dbReference type="STRING" id="1802270.A3C07_02025"/>
<organism evidence="7 8">
    <name type="scientific">Candidatus Sungbacteria bacterium RIFCSPHIGHO2_02_FULL_47_11</name>
    <dbReference type="NCBI Taxonomy" id="1802270"/>
    <lineage>
        <taxon>Bacteria</taxon>
        <taxon>Candidatus Sungiibacteriota</taxon>
    </lineage>
</organism>
<evidence type="ECO:0000256" key="5">
    <source>
        <dbReference type="ARBA" id="ARBA00023136"/>
    </source>
</evidence>
<evidence type="ECO:0000256" key="4">
    <source>
        <dbReference type="ARBA" id="ARBA00022989"/>
    </source>
</evidence>
<feature type="transmembrane region" description="Helical" evidence="6">
    <location>
        <begin position="66"/>
        <end position="86"/>
    </location>
</feature>
<gene>
    <name evidence="7" type="ORF">A3C07_02025</name>
</gene>
<comment type="subcellular location">
    <subcellularLocation>
        <location evidence="1">Cell membrane</location>
        <topology evidence="1">Multi-pass membrane protein</topology>
    </subcellularLocation>
</comment>
<dbReference type="GO" id="GO:0015171">
    <property type="term" value="F:amino acid transmembrane transporter activity"/>
    <property type="evidence" value="ECO:0007669"/>
    <property type="project" value="TreeGrafter"/>
</dbReference>
<feature type="transmembrane region" description="Helical" evidence="6">
    <location>
        <begin position="41"/>
        <end position="60"/>
    </location>
</feature>
<keyword evidence="3 6" id="KW-0812">Transmembrane</keyword>
<name>A0A1G2KN00_9BACT</name>
<evidence type="ECO:0000256" key="2">
    <source>
        <dbReference type="ARBA" id="ARBA00022475"/>
    </source>
</evidence>
<dbReference type="Pfam" id="PF01810">
    <property type="entry name" value="LysE"/>
    <property type="match status" value="1"/>
</dbReference>
<evidence type="ECO:0000313" key="8">
    <source>
        <dbReference type="Proteomes" id="UP000179023"/>
    </source>
</evidence>
<reference evidence="7 8" key="1">
    <citation type="journal article" date="2016" name="Nat. Commun.">
        <title>Thousands of microbial genomes shed light on interconnected biogeochemical processes in an aquifer system.</title>
        <authorList>
            <person name="Anantharaman K."/>
            <person name="Brown C.T."/>
            <person name="Hug L.A."/>
            <person name="Sharon I."/>
            <person name="Castelle C.J."/>
            <person name="Probst A.J."/>
            <person name="Thomas B.C."/>
            <person name="Singh A."/>
            <person name="Wilkins M.J."/>
            <person name="Karaoz U."/>
            <person name="Brodie E.L."/>
            <person name="Williams K.H."/>
            <person name="Hubbard S.S."/>
            <person name="Banfield J.F."/>
        </authorList>
    </citation>
    <scope>NUCLEOTIDE SEQUENCE [LARGE SCALE GENOMIC DNA]</scope>
</reference>
<protein>
    <submittedName>
        <fullName evidence="7">Amino acid transporter</fullName>
    </submittedName>
</protein>
<evidence type="ECO:0000256" key="1">
    <source>
        <dbReference type="ARBA" id="ARBA00004651"/>
    </source>
</evidence>
<feature type="transmembrane region" description="Helical" evidence="6">
    <location>
        <begin position="148"/>
        <end position="173"/>
    </location>
</feature>
<dbReference type="InterPro" id="IPR001123">
    <property type="entry name" value="LeuE-type"/>
</dbReference>
<evidence type="ECO:0000256" key="6">
    <source>
        <dbReference type="SAM" id="Phobius"/>
    </source>
</evidence>
<dbReference type="PIRSF" id="PIRSF006324">
    <property type="entry name" value="LeuE"/>
    <property type="match status" value="1"/>
</dbReference>
<dbReference type="EMBL" id="MHQI01000006">
    <property type="protein sequence ID" value="OHA00800.1"/>
    <property type="molecule type" value="Genomic_DNA"/>
</dbReference>
<keyword evidence="5 6" id="KW-0472">Membrane</keyword>
<keyword evidence="2" id="KW-1003">Cell membrane</keyword>
<evidence type="ECO:0000313" key="7">
    <source>
        <dbReference type="EMBL" id="OHA00800.1"/>
    </source>
</evidence>
<dbReference type="PANTHER" id="PTHR30086">
    <property type="entry name" value="ARGININE EXPORTER PROTEIN ARGO"/>
    <property type="match status" value="1"/>
</dbReference>
<proteinExistence type="predicted"/>
<comment type="caution">
    <text evidence="7">The sequence shown here is derived from an EMBL/GenBank/DDBJ whole genome shotgun (WGS) entry which is preliminary data.</text>
</comment>
<sequence length="209" mass="22764">MDSVTLIGTVTLVHLLALISPGPDFLMCVRNSLTYSRKTGMWTAVGFGLGIAVHIFYSLAGLTVLISQSILFFNAIKLLGAAYLIYIGIQSLRSKSAAAFTETPQKKDDISALSALKIGFLTNVLNPKATLFFLSLFTLVLSPDTPGYIMGVVSVIMVVNTILWFSLVAFFITQDHLRRVFGRFQHVFNKTLSGLLIGLGIKVALTTNK</sequence>
<keyword evidence="4 6" id="KW-1133">Transmembrane helix</keyword>
<feature type="transmembrane region" description="Helical" evidence="6">
    <location>
        <begin position="6"/>
        <end position="29"/>
    </location>
</feature>
<dbReference type="GO" id="GO:0005886">
    <property type="term" value="C:plasma membrane"/>
    <property type="evidence" value="ECO:0007669"/>
    <property type="project" value="UniProtKB-SubCell"/>
</dbReference>
<dbReference type="Proteomes" id="UP000179023">
    <property type="component" value="Unassembled WGS sequence"/>
</dbReference>